<keyword evidence="14" id="KW-0406">Ion transport</keyword>
<dbReference type="GO" id="GO:0045202">
    <property type="term" value="C:synapse"/>
    <property type="evidence" value="ECO:0007669"/>
    <property type="project" value="UniProtKB-SubCell"/>
</dbReference>
<dbReference type="CDD" id="cd14785">
    <property type="entry name" value="V-ATPase_C"/>
    <property type="match status" value="1"/>
</dbReference>
<dbReference type="GO" id="GO:0046961">
    <property type="term" value="F:proton-transporting ATPase activity, rotational mechanism"/>
    <property type="evidence" value="ECO:0007669"/>
    <property type="project" value="InterPro"/>
</dbReference>
<dbReference type="InterPro" id="IPR006140">
    <property type="entry name" value="D-isomer_DH_NAD-bd"/>
</dbReference>
<evidence type="ECO:0000256" key="5">
    <source>
        <dbReference type="ARBA" id="ARBA00022481"/>
    </source>
</evidence>
<dbReference type="SUPFAM" id="SSF51735">
    <property type="entry name" value="NAD(P)-binding Rossmann-fold domains"/>
    <property type="match status" value="1"/>
</dbReference>
<evidence type="ECO:0000259" key="22">
    <source>
        <dbReference type="Pfam" id="PF17820"/>
    </source>
</evidence>
<evidence type="ECO:0000256" key="10">
    <source>
        <dbReference type="ARBA" id="ARBA00023002"/>
    </source>
</evidence>
<dbReference type="FunFam" id="3.40.50.720:FF:001383">
    <property type="entry name" value="C-terminal-binding protein 2"/>
    <property type="match status" value="1"/>
</dbReference>
<evidence type="ECO:0000259" key="20">
    <source>
        <dbReference type="Pfam" id="PF00389"/>
    </source>
</evidence>
<keyword evidence="15" id="KW-0804">Transcription</keyword>
<evidence type="ECO:0000256" key="9">
    <source>
        <dbReference type="ARBA" id="ARBA00022782"/>
    </source>
</evidence>
<dbReference type="SUPFAM" id="SSF52283">
    <property type="entry name" value="Formate/glycerate dehydrogenase catalytic domain-like"/>
    <property type="match status" value="1"/>
</dbReference>
<dbReference type="Gene3D" id="2.30.42.10">
    <property type="match status" value="1"/>
</dbReference>
<proteinExistence type="inferred from homology"/>
<dbReference type="GO" id="GO:0003714">
    <property type="term" value="F:transcription corepressor activity"/>
    <property type="evidence" value="ECO:0007669"/>
    <property type="project" value="InterPro"/>
</dbReference>
<evidence type="ECO:0000259" key="21">
    <source>
        <dbReference type="Pfam" id="PF02826"/>
    </source>
</evidence>
<comment type="subcellular location">
    <subcellularLocation>
        <location evidence="1">Nucleus</location>
    </subcellularLocation>
    <subcellularLocation>
        <location evidence="17">Synapse</location>
    </subcellularLocation>
</comment>
<dbReference type="GO" id="GO:0001221">
    <property type="term" value="F:transcription coregulator binding"/>
    <property type="evidence" value="ECO:0007669"/>
    <property type="project" value="TreeGrafter"/>
</dbReference>
<dbReference type="GO" id="GO:0016616">
    <property type="term" value="F:oxidoreductase activity, acting on the CH-OH group of donors, NAD or NADP as acceptor"/>
    <property type="evidence" value="ECO:0007669"/>
    <property type="project" value="InterPro"/>
</dbReference>
<evidence type="ECO:0000256" key="18">
    <source>
        <dbReference type="ARBA" id="ARBA00073925"/>
    </source>
</evidence>
<keyword evidence="11" id="KW-0805">Transcription regulation</keyword>
<keyword evidence="6" id="KW-0678">Repressor</keyword>
<comment type="similarity">
    <text evidence="2">Belongs to the D-isomer specific 2-hydroxyacid dehydrogenase family.</text>
</comment>
<protein>
    <recommendedName>
        <fullName evidence="18">C-terminal-binding protein 2</fullName>
    </recommendedName>
</protein>
<keyword evidence="10" id="KW-0560">Oxidoreductase</keyword>
<dbReference type="InterPro" id="IPR036291">
    <property type="entry name" value="NAD(P)-bd_dom_sf"/>
</dbReference>
<dbReference type="Pfam" id="PF03223">
    <property type="entry name" value="V-ATPase_C"/>
    <property type="match status" value="1"/>
</dbReference>
<dbReference type="GO" id="GO:0051287">
    <property type="term" value="F:NAD binding"/>
    <property type="evidence" value="ECO:0007669"/>
    <property type="project" value="InterPro"/>
</dbReference>
<dbReference type="GO" id="GO:0005634">
    <property type="term" value="C:nucleus"/>
    <property type="evidence" value="ECO:0007669"/>
    <property type="project" value="UniProtKB-SubCell"/>
</dbReference>
<dbReference type="Pfam" id="PF17820">
    <property type="entry name" value="PDZ_6"/>
    <property type="match status" value="1"/>
</dbReference>
<dbReference type="GO" id="GO:0003713">
    <property type="term" value="F:transcription coactivator activity"/>
    <property type="evidence" value="ECO:0007669"/>
    <property type="project" value="TreeGrafter"/>
</dbReference>
<reference evidence="23" key="1">
    <citation type="journal article" date="2012" name="Nat. Genet.">
        <title>Whole-genome sequence of Schistosoma haematobium.</title>
        <authorList>
            <person name="Young N.D."/>
            <person name="Jex A.R."/>
            <person name="Li B."/>
            <person name="Liu S."/>
            <person name="Yang L."/>
            <person name="Xiong Z."/>
            <person name="Li Y."/>
            <person name="Cantacessi C."/>
            <person name="Hall R.S."/>
            <person name="Xu X."/>
            <person name="Chen F."/>
            <person name="Wu X."/>
            <person name="Zerlotini A."/>
            <person name="Oliveira G."/>
            <person name="Hofmann A."/>
            <person name="Zhang G."/>
            <person name="Fang X."/>
            <person name="Kang Y."/>
            <person name="Campbell B.E."/>
            <person name="Loukas A."/>
            <person name="Ranganathan S."/>
            <person name="Rollinson D."/>
            <person name="Rinaldi G."/>
            <person name="Brindley P.J."/>
            <person name="Yang H."/>
            <person name="Wang J."/>
            <person name="Wang J."/>
            <person name="Gasser R.B."/>
        </authorList>
    </citation>
    <scope>NUCLEOTIDE SEQUENCE [LARGE SCALE GENOMIC DNA]</scope>
</reference>
<evidence type="ECO:0000256" key="19">
    <source>
        <dbReference type="SAM" id="MobiDB-lite"/>
    </source>
</evidence>
<evidence type="ECO:0000256" key="14">
    <source>
        <dbReference type="ARBA" id="ARBA00023065"/>
    </source>
</evidence>
<dbReference type="AlphaFoldDB" id="A0A095ALC4"/>
<dbReference type="Gene3D" id="3.30.70.100">
    <property type="match status" value="1"/>
</dbReference>
<accession>A0A095ALC4</accession>
<dbReference type="PANTHER" id="PTHR46029:SF7">
    <property type="entry name" value="C-TERMINAL-BINDING PROTEIN"/>
    <property type="match status" value="1"/>
</dbReference>
<evidence type="ECO:0000256" key="7">
    <source>
        <dbReference type="ARBA" id="ARBA00022553"/>
    </source>
</evidence>
<evidence type="ECO:0000256" key="16">
    <source>
        <dbReference type="ARBA" id="ARBA00023242"/>
    </source>
</evidence>
<feature type="domain" description="D-isomer specific 2-hydroxyacid dehydrogenase catalytic" evidence="20">
    <location>
        <begin position="25"/>
        <end position="339"/>
    </location>
</feature>
<dbReference type="GO" id="GO:0006357">
    <property type="term" value="P:regulation of transcription by RNA polymerase II"/>
    <property type="evidence" value="ECO:0007669"/>
    <property type="project" value="TreeGrafter"/>
</dbReference>
<evidence type="ECO:0000256" key="12">
    <source>
        <dbReference type="ARBA" id="ARBA00023018"/>
    </source>
</evidence>
<dbReference type="STRING" id="6185.A0A095ALC4"/>
<dbReference type="InterPro" id="IPR006139">
    <property type="entry name" value="D-isomer_2_OHA_DH_cat_dom"/>
</dbReference>
<dbReference type="InterPro" id="IPR004907">
    <property type="entry name" value="ATPase_V1-cplx_csu"/>
</dbReference>
<gene>
    <name evidence="23" type="ORF">MS3_03137</name>
</gene>
<feature type="compositionally biased region" description="Low complexity" evidence="19">
    <location>
        <begin position="529"/>
        <end position="555"/>
    </location>
</feature>
<evidence type="ECO:0000256" key="1">
    <source>
        <dbReference type="ARBA" id="ARBA00004123"/>
    </source>
</evidence>
<dbReference type="PROSITE" id="PS00065">
    <property type="entry name" value="D_2_HYDROXYACID_DH_1"/>
    <property type="match status" value="1"/>
</dbReference>
<dbReference type="Pfam" id="PF02826">
    <property type="entry name" value="2-Hacid_dh_C"/>
    <property type="match status" value="1"/>
</dbReference>
<evidence type="ECO:0000256" key="2">
    <source>
        <dbReference type="ARBA" id="ARBA00005854"/>
    </source>
</evidence>
<organism evidence="23">
    <name type="scientific">Schistosoma haematobium</name>
    <name type="common">Blood fluke</name>
    <dbReference type="NCBI Taxonomy" id="6185"/>
    <lineage>
        <taxon>Eukaryota</taxon>
        <taxon>Metazoa</taxon>
        <taxon>Spiralia</taxon>
        <taxon>Lophotrochozoa</taxon>
        <taxon>Platyhelminthes</taxon>
        <taxon>Trematoda</taxon>
        <taxon>Digenea</taxon>
        <taxon>Strigeidida</taxon>
        <taxon>Schistosomatoidea</taxon>
        <taxon>Schistosomatidae</taxon>
        <taxon>Schistosoma</taxon>
    </lineage>
</organism>
<dbReference type="PANTHER" id="PTHR46029">
    <property type="entry name" value="C-TERMINAL-BINDING PROTEIN"/>
    <property type="match status" value="1"/>
</dbReference>
<dbReference type="InterPro" id="IPR051638">
    <property type="entry name" value="CTBP_dehydrogenase"/>
</dbReference>
<dbReference type="InterPro" id="IPR043322">
    <property type="entry name" value="CtBP"/>
</dbReference>
<keyword evidence="7" id="KW-0597">Phosphoprotein</keyword>
<comment type="similarity">
    <text evidence="3">Belongs to the V-ATPase C subunit family.</text>
</comment>
<evidence type="ECO:0000256" key="4">
    <source>
        <dbReference type="ARBA" id="ARBA00022448"/>
    </source>
</evidence>
<dbReference type="Pfam" id="PF00389">
    <property type="entry name" value="2-Hacid_dh"/>
    <property type="match status" value="1"/>
</dbReference>
<keyword evidence="16" id="KW-0539">Nucleus</keyword>
<keyword evidence="4" id="KW-0813">Transport</keyword>
<sequence>MSLHRSSNGPPPAKPLVALLDGRDCTIEMPLLKDVATVAFCDASSTSEIHGKVLEEAVGALMWHTISLTREDLQKFKSLKIIVRIGSGYDNIDIKAAGELGIAVCNVPGFGVEESADTTLCHILTLYRRTYWLANSLQMGKRINGPEHLKEVANGSARIRRDTLGIVGLGRVGTAVALRAQAFGFHVTFYDPYLPDGIERSLGIERVYSLQDLLFQSDCVTLHCSLNEQNRHMINEHTIKLMRPGAFLINTARGGLIDEVALAAALKEGRIRAAALDVTETEPFVWSNSALKDAPNLIVTPHMAFYSESSMREMREAAANEIRRAILNRIPDCLRNCVNKEFMPNGGSSLFSHGCSNNSLSNNISNNPLVNNNHLSLGAGIPGVNALNSSVASGLENAARGLHPAAAAAAFGLSAGLFSSAAGGGCGLGVGANSLPFPANLIGGSGIGLSNAGGGGILTNSGGPTTIPALPPPPAVAAAAAAHLAGLPPVSAYANFFPPGLAAGLGLPLPPPHAASLAGVTGSLGGTTTGSSTSATSGNCTNNSTSGSGGQTVSSPSPATSGCIPGVSSSTFDSVHARLAAAASLVASGLNPSSSITKKVAQYMGDVLEEQKHKLEDNLTVNGLSPAAFLTKFQWDYAKYPVKQTLSSLYAIISEQLTKIDSDLKAKSQSYNTLKGCLQNLERKQTGSLLTRELGDIVKREQFIVDSEYLTTLVVVVPKNMYNDWKSNYERMTDMVVPKSSEFVVRDFTYDEKKIEESRNELSKLESDKKRQFAPLFRWLKVNFGEAFSAMVHIKALRVFVESVLRAGLRAGDVIVAIDGLPITNAQQVYTATESREQLTITIVRQGKRITIDHIQTEKI</sequence>
<dbReference type="SUPFAM" id="SSF50156">
    <property type="entry name" value="PDZ domain-like"/>
    <property type="match status" value="1"/>
</dbReference>
<keyword evidence="13" id="KW-0520">NAD</keyword>
<dbReference type="GO" id="GO:0033180">
    <property type="term" value="C:proton-transporting V-type ATPase, V1 domain"/>
    <property type="evidence" value="ECO:0007669"/>
    <property type="project" value="InterPro"/>
</dbReference>
<evidence type="ECO:0000256" key="17">
    <source>
        <dbReference type="ARBA" id="ARBA00034103"/>
    </source>
</evidence>
<keyword evidence="5" id="KW-0488">Methylation</keyword>
<evidence type="ECO:0000256" key="15">
    <source>
        <dbReference type="ARBA" id="ARBA00023163"/>
    </source>
</evidence>
<keyword evidence="8" id="KW-0375">Hydrogen ion transport</keyword>
<evidence type="ECO:0000256" key="8">
    <source>
        <dbReference type="ARBA" id="ARBA00022781"/>
    </source>
</evidence>
<dbReference type="Gene3D" id="1.20.1460.10">
    <property type="entry name" value="subunit c (vma5p) of the yeast v-atpase, domain 2"/>
    <property type="match status" value="2"/>
</dbReference>
<evidence type="ECO:0000313" key="23">
    <source>
        <dbReference type="EMBL" id="KGB34911.1"/>
    </source>
</evidence>
<keyword evidence="9" id="KW-0221">Differentiation</keyword>
<feature type="domain" description="PDZ" evidence="22">
    <location>
        <begin position="806"/>
        <end position="845"/>
    </location>
</feature>
<dbReference type="EMBL" id="KL250642">
    <property type="protein sequence ID" value="KGB34911.1"/>
    <property type="molecule type" value="Genomic_DNA"/>
</dbReference>
<name>A0A095ALC4_SCHHA</name>
<dbReference type="SUPFAM" id="SSF118203">
    <property type="entry name" value="Vacuolar ATP synthase subunit C"/>
    <property type="match status" value="1"/>
</dbReference>
<evidence type="ECO:0000256" key="11">
    <source>
        <dbReference type="ARBA" id="ARBA00023015"/>
    </source>
</evidence>
<evidence type="ECO:0000256" key="3">
    <source>
        <dbReference type="ARBA" id="ARBA00006138"/>
    </source>
</evidence>
<evidence type="ECO:0000256" key="6">
    <source>
        <dbReference type="ARBA" id="ARBA00022491"/>
    </source>
</evidence>
<dbReference type="PROSITE" id="PS00671">
    <property type="entry name" value="D_2_HYDROXYACID_DH_3"/>
    <property type="match status" value="1"/>
</dbReference>
<keyword evidence="12" id="KW-0770">Synapse</keyword>
<dbReference type="Gene3D" id="3.40.50.720">
    <property type="entry name" value="NAD(P)-binding Rossmann-like Domain"/>
    <property type="match status" value="2"/>
</dbReference>
<feature type="region of interest" description="Disordered" evidence="19">
    <location>
        <begin position="527"/>
        <end position="560"/>
    </location>
</feature>
<dbReference type="GO" id="GO:0140297">
    <property type="term" value="F:DNA-binding transcription factor binding"/>
    <property type="evidence" value="ECO:0007669"/>
    <property type="project" value="TreeGrafter"/>
</dbReference>
<dbReference type="InterPro" id="IPR041489">
    <property type="entry name" value="PDZ_6"/>
</dbReference>
<dbReference type="CDD" id="cd05299">
    <property type="entry name" value="CtBP_dh"/>
    <property type="match status" value="1"/>
</dbReference>
<dbReference type="InterPro" id="IPR029753">
    <property type="entry name" value="D-isomer_DH_CS"/>
</dbReference>
<dbReference type="InterPro" id="IPR029752">
    <property type="entry name" value="D-isomer_DH_CS1"/>
</dbReference>
<dbReference type="InterPro" id="IPR036132">
    <property type="entry name" value="Vac_ATP_synth_c_sf"/>
</dbReference>
<dbReference type="GO" id="GO:0030154">
    <property type="term" value="P:cell differentiation"/>
    <property type="evidence" value="ECO:0007669"/>
    <property type="project" value="UniProtKB-KW"/>
</dbReference>
<evidence type="ECO:0000256" key="13">
    <source>
        <dbReference type="ARBA" id="ARBA00023027"/>
    </source>
</evidence>
<dbReference type="InterPro" id="IPR036034">
    <property type="entry name" value="PDZ_sf"/>
</dbReference>
<feature type="domain" description="D-isomer specific 2-hydroxyacid dehydrogenase NAD-binding" evidence="21">
    <location>
        <begin position="122"/>
        <end position="304"/>
    </location>
</feature>